<proteinExistence type="inferred from homology"/>
<dbReference type="Proteomes" id="UP000469559">
    <property type="component" value="Unassembled WGS sequence"/>
</dbReference>
<name>A0A8T9BLX7_9HELO</name>
<accession>A0A8T9BLX7</accession>
<evidence type="ECO:0000313" key="9">
    <source>
        <dbReference type="EMBL" id="TVY20775.1"/>
    </source>
</evidence>
<dbReference type="InterPro" id="IPR050147">
    <property type="entry name" value="Ser/Thr_Dehydratase"/>
</dbReference>
<feature type="domain" description="Tryptophan synthase beta chain-like PALP" evidence="8">
    <location>
        <begin position="97"/>
        <end position="318"/>
    </location>
</feature>
<comment type="catalytic activity">
    <reaction evidence="6">
        <text>L-serine = pyruvate + NH4(+)</text>
        <dbReference type="Rhea" id="RHEA:19169"/>
        <dbReference type="ChEBI" id="CHEBI:15361"/>
        <dbReference type="ChEBI" id="CHEBI:28938"/>
        <dbReference type="ChEBI" id="CHEBI:33384"/>
        <dbReference type="EC" id="4.3.1.17"/>
    </reaction>
</comment>
<comment type="cofactor">
    <cofactor evidence="1">
        <name>pyridoxal 5'-phosphate</name>
        <dbReference type="ChEBI" id="CHEBI:597326"/>
    </cofactor>
</comment>
<keyword evidence="4" id="KW-0663">Pyridoxal phosphate</keyword>
<dbReference type="GO" id="GO:0006565">
    <property type="term" value="P:L-serine catabolic process"/>
    <property type="evidence" value="ECO:0007669"/>
    <property type="project" value="TreeGrafter"/>
</dbReference>
<evidence type="ECO:0000256" key="4">
    <source>
        <dbReference type="ARBA" id="ARBA00022898"/>
    </source>
</evidence>
<dbReference type="Gene3D" id="3.40.50.1100">
    <property type="match status" value="2"/>
</dbReference>
<evidence type="ECO:0000259" key="8">
    <source>
        <dbReference type="Pfam" id="PF00291"/>
    </source>
</evidence>
<organism evidence="9 10">
    <name type="scientific">Lachnellula arida</name>
    <dbReference type="NCBI Taxonomy" id="1316785"/>
    <lineage>
        <taxon>Eukaryota</taxon>
        <taxon>Fungi</taxon>
        <taxon>Dikarya</taxon>
        <taxon>Ascomycota</taxon>
        <taxon>Pezizomycotina</taxon>
        <taxon>Leotiomycetes</taxon>
        <taxon>Helotiales</taxon>
        <taxon>Lachnaceae</taxon>
        <taxon>Lachnellula</taxon>
    </lineage>
</organism>
<evidence type="ECO:0000256" key="2">
    <source>
        <dbReference type="ARBA" id="ARBA00010869"/>
    </source>
</evidence>
<gene>
    <name evidence="9" type="primary">SDL1</name>
    <name evidence="9" type="ORF">LARI1_G001813</name>
</gene>
<dbReference type="Pfam" id="PF00291">
    <property type="entry name" value="PALP"/>
    <property type="match status" value="1"/>
</dbReference>
<dbReference type="PANTHER" id="PTHR48078">
    <property type="entry name" value="THREONINE DEHYDRATASE, MITOCHONDRIAL-RELATED"/>
    <property type="match status" value="1"/>
</dbReference>
<dbReference type="EMBL" id="QGMF01000040">
    <property type="protein sequence ID" value="TVY20775.1"/>
    <property type="molecule type" value="Genomic_DNA"/>
</dbReference>
<dbReference type="GO" id="GO:0004794">
    <property type="term" value="F:threonine deaminase activity"/>
    <property type="evidence" value="ECO:0007669"/>
    <property type="project" value="TreeGrafter"/>
</dbReference>
<dbReference type="InterPro" id="IPR001926">
    <property type="entry name" value="TrpB-like_PALP"/>
</dbReference>
<comment type="caution">
    <text evidence="9">The sequence shown here is derived from an EMBL/GenBank/DDBJ whole genome shotgun (WGS) entry which is preliminary data.</text>
</comment>
<evidence type="ECO:0000256" key="6">
    <source>
        <dbReference type="ARBA" id="ARBA00049406"/>
    </source>
</evidence>
<keyword evidence="5" id="KW-0456">Lyase</keyword>
<keyword evidence="10" id="KW-1185">Reference proteome</keyword>
<dbReference type="OrthoDB" id="7773036at2759"/>
<evidence type="ECO:0000256" key="3">
    <source>
        <dbReference type="ARBA" id="ARBA00012093"/>
    </source>
</evidence>
<evidence type="ECO:0000256" key="1">
    <source>
        <dbReference type="ARBA" id="ARBA00001933"/>
    </source>
</evidence>
<evidence type="ECO:0000313" key="10">
    <source>
        <dbReference type="Proteomes" id="UP000469559"/>
    </source>
</evidence>
<dbReference type="SUPFAM" id="SSF53686">
    <property type="entry name" value="Tryptophan synthase beta subunit-like PLP-dependent enzymes"/>
    <property type="match status" value="1"/>
</dbReference>
<dbReference type="GO" id="GO:0003941">
    <property type="term" value="F:L-serine ammonia-lyase activity"/>
    <property type="evidence" value="ECO:0007669"/>
    <property type="project" value="UniProtKB-EC"/>
</dbReference>
<reference evidence="9 10" key="1">
    <citation type="submission" date="2018-05" db="EMBL/GenBank/DDBJ databases">
        <title>Whole genome sequencing for identification of molecular markers to develop diagnostic detection tools for the regulated plant pathogen Lachnellula willkommii.</title>
        <authorList>
            <person name="Giroux E."/>
            <person name="Bilodeau G."/>
        </authorList>
    </citation>
    <scope>NUCLEOTIDE SEQUENCE [LARGE SCALE GENOMIC DNA]</scope>
    <source>
        <strain evidence="9 10">CBS 203.66</strain>
    </source>
</reference>
<comment type="similarity">
    <text evidence="2">Belongs to the serine/threonine dehydratase family.</text>
</comment>
<dbReference type="GO" id="GO:0006567">
    <property type="term" value="P:L-threonine catabolic process"/>
    <property type="evidence" value="ECO:0007669"/>
    <property type="project" value="TreeGrafter"/>
</dbReference>
<dbReference type="EC" id="4.3.1.17" evidence="3"/>
<feature type="region of interest" description="Disordered" evidence="7">
    <location>
        <begin position="1"/>
        <end position="55"/>
    </location>
</feature>
<protein>
    <recommendedName>
        <fullName evidence="3">L-serine ammonia-lyase</fullName>
        <ecNumber evidence="3">4.3.1.17</ecNumber>
    </recommendedName>
</protein>
<dbReference type="InterPro" id="IPR036052">
    <property type="entry name" value="TrpB-like_PALP_sf"/>
</dbReference>
<dbReference type="GO" id="GO:0009097">
    <property type="term" value="P:isoleucine biosynthetic process"/>
    <property type="evidence" value="ECO:0007669"/>
    <property type="project" value="TreeGrafter"/>
</dbReference>
<evidence type="ECO:0000256" key="5">
    <source>
        <dbReference type="ARBA" id="ARBA00023239"/>
    </source>
</evidence>
<dbReference type="PANTHER" id="PTHR48078:SF2">
    <property type="entry name" value="CATABOLIC L-SERINE_THREONINE DEHYDRATASE"/>
    <property type="match status" value="1"/>
</dbReference>
<dbReference type="AlphaFoldDB" id="A0A8T9BLX7"/>
<evidence type="ECO:0000256" key="7">
    <source>
        <dbReference type="SAM" id="MobiDB-lite"/>
    </source>
</evidence>
<sequence length="381" mass="41404">SLPLLQLKTPGKNDIKQSPWDPTLTSPQNPGSKPLSSAHLPSPEKQMQRLPQTRKPSAFRLLQIPRRRQSNEQSHSPPRPLTPHPLLLFIRRQRRLACATAAISLQRPATIVVPLSTSPLMISKLRTLGADVQQVGNHWSESDAYMREELLGGDKDGVYVPPFDHADVWEGNGTLVDEVERQMCGYGGYDAVVASVGGGGLFAGIMAGLSKHGRLEGGGLKGVKVMAVETEGAHSLALSLERGELSRLDAITSIATSLGATQVANQAFEWAKRKEVTSCVFSDAEAAMGAVCFADDERIVVEAACGVSLAVAYNDTLHTVLFPDISDDEFSKLNVVLVVCGGSNITLEILEKYKQEYARDERVVQKFHSRRLASETLKKVS</sequence>
<feature type="non-terminal residue" evidence="9">
    <location>
        <position position="381"/>
    </location>
</feature>
<feature type="compositionally biased region" description="Polar residues" evidence="7">
    <location>
        <begin position="23"/>
        <end position="35"/>
    </location>
</feature>